<dbReference type="PATRIC" id="fig|216942.3.peg.902"/>
<feature type="domain" description="Tryptophan synthase beta chain-like PALP" evidence="6">
    <location>
        <begin position="20"/>
        <end position="308"/>
    </location>
</feature>
<evidence type="ECO:0000313" key="7">
    <source>
        <dbReference type="EMBL" id="AKX34502.1"/>
    </source>
</evidence>
<name>A0A0K1W332_9MOLU</name>
<dbReference type="CDD" id="cd01562">
    <property type="entry name" value="Thr-dehyd"/>
    <property type="match status" value="1"/>
</dbReference>
<dbReference type="Proteomes" id="UP000067476">
    <property type="component" value="Chromosome"/>
</dbReference>
<evidence type="ECO:0000259" key="6">
    <source>
        <dbReference type="Pfam" id="PF00291"/>
    </source>
</evidence>
<evidence type="ECO:0000256" key="3">
    <source>
        <dbReference type="ARBA" id="ARBA00012096"/>
    </source>
</evidence>
<evidence type="ECO:0000313" key="8">
    <source>
        <dbReference type="Proteomes" id="UP000067476"/>
    </source>
</evidence>
<keyword evidence="5" id="KW-0456">Lyase</keyword>
<sequence length="414" mass="45423">MIDMSKISKETIEAKHEKIKPYINRTPVIRATKLSQITDNEVYIKLENLQKAGSFKIRGALSKMIDMDKEKLSKGVVAASAGNHSQGVSYASNLLDCPATIVMPETAPLAKINATKNYGVEVILHGQFFDDAQVKASEIVKETGKTLVHAFNDIDVVAGQGTIGVEIMEDIKDADYVLVPVGGGGILSGISAYIKQVNPNCKLVGVESENVPSYYEARKNNKPYQVKGKLSIADGIAVKETGDITFEILNKFVDDVVLVTEEEIAKTILFLFENCKIVAEGAGAVTSAAVLFNKLKVKNKKIVCVLTGGNIDVTTFMNITNRALIADHRRVVMRVDAPISKDHLSKITSVFSKNHVQIYKISDSQLDNNLEINREIIKLVIDINQKDELKAIVNDLEALGYEIIDKKALEGIYK</sequence>
<dbReference type="InterPro" id="IPR036052">
    <property type="entry name" value="TrpB-like_PALP_sf"/>
</dbReference>
<dbReference type="AlphaFoldDB" id="A0A0K1W332"/>
<dbReference type="GO" id="GO:0009097">
    <property type="term" value="P:isoleucine biosynthetic process"/>
    <property type="evidence" value="ECO:0007669"/>
    <property type="project" value="TreeGrafter"/>
</dbReference>
<dbReference type="PANTHER" id="PTHR48078">
    <property type="entry name" value="THREONINE DEHYDRATASE, MITOCHONDRIAL-RELATED"/>
    <property type="match status" value="1"/>
</dbReference>
<dbReference type="GO" id="GO:0006567">
    <property type="term" value="P:L-threonine catabolic process"/>
    <property type="evidence" value="ECO:0007669"/>
    <property type="project" value="InterPro"/>
</dbReference>
<dbReference type="EMBL" id="CP012357">
    <property type="protein sequence ID" value="AKX34502.1"/>
    <property type="molecule type" value="Genomic_DNA"/>
</dbReference>
<dbReference type="Pfam" id="PF00291">
    <property type="entry name" value="PALP"/>
    <property type="match status" value="1"/>
</dbReference>
<dbReference type="PANTHER" id="PTHR48078:SF6">
    <property type="entry name" value="L-THREONINE DEHYDRATASE CATABOLIC TDCB"/>
    <property type="match status" value="1"/>
</dbReference>
<dbReference type="OrthoDB" id="9811476at2"/>
<dbReference type="InterPro" id="IPR001926">
    <property type="entry name" value="TrpB-like_PALP"/>
</dbReference>
<proteinExistence type="inferred from homology"/>
<dbReference type="GO" id="GO:0006565">
    <property type="term" value="P:L-serine catabolic process"/>
    <property type="evidence" value="ECO:0007669"/>
    <property type="project" value="TreeGrafter"/>
</dbReference>
<evidence type="ECO:0000256" key="2">
    <source>
        <dbReference type="ARBA" id="ARBA00010869"/>
    </source>
</evidence>
<protein>
    <recommendedName>
        <fullName evidence="3">threonine ammonia-lyase</fullName>
        <ecNumber evidence="3">4.3.1.19</ecNumber>
    </recommendedName>
</protein>
<dbReference type="STRING" id="216942.SLITO_v1c08870"/>
<keyword evidence="4" id="KW-0663">Pyridoxal phosphate</keyword>
<dbReference type="EC" id="4.3.1.19" evidence="3"/>
<dbReference type="RefSeq" id="WP_144416418.1">
    <property type="nucleotide sequence ID" value="NZ_CP012357.1"/>
</dbReference>
<gene>
    <name evidence="7" type="primary">tdcB</name>
    <name evidence="7" type="ORF">SLITO_v1c08870</name>
</gene>
<organism evidence="7 8">
    <name type="scientific">Spiroplasma litorale</name>
    <dbReference type="NCBI Taxonomy" id="216942"/>
    <lineage>
        <taxon>Bacteria</taxon>
        <taxon>Bacillati</taxon>
        <taxon>Mycoplasmatota</taxon>
        <taxon>Mollicutes</taxon>
        <taxon>Entomoplasmatales</taxon>
        <taxon>Spiroplasmataceae</taxon>
        <taxon>Spiroplasma</taxon>
    </lineage>
</organism>
<dbReference type="NCBIfam" id="TIGR01127">
    <property type="entry name" value="ilvA_1Cterm"/>
    <property type="match status" value="1"/>
</dbReference>
<accession>A0A0K1W332</accession>
<evidence type="ECO:0000256" key="5">
    <source>
        <dbReference type="ARBA" id="ARBA00023239"/>
    </source>
</evidence>
<comment type="similarity">
    <text evidence="2">Belongs to the serine/threonine dehydratase family.</text>
</comment>
<evidence type="ECO:0000256" key="1">
    <source>
        <dbReference type="ARBA" id="ARBA00001933"/>
    </source>
</evidence>
<dbReference type="SUPFAM" id="SSF53686">
    <property type="entry name" value="Tryptophan synthase beta subunit-like PLP-dependent enzymes"/>
    <property type="match status" value="1"/>
</dbReference>
<evidence type="ECO:0000256" key="4">
    <source>
        <dbReference type="ARBA" id="ARBA00022898"/>
    </source>
</evidence>
<dbReference type="GO" id="GO:0004794">
    <property type="term" value="F:threonine deaminase activity"/>
    <property type="evidence" value="ECO:0007669"/>
    <property type="project" value="UniProtKB-EC"/>
</dbReference>
<keyword evidence="8" id="KW-1185">Reference proteome</keyword>
<comment type="cofactor">
    <cofactor evidence="1">
        <name>pyridoxal 5'-phosphate</name>
        <dbReference type="ChEBI" id="CHEBI:597326"/>
    </cofactor>
</comment>
<dbReference type="GO" id="GO:0003941">
    <property type="term" value="F:L-serine ammonia-lyase activity"/>
    <property type="evidence" value="ECO:0007669"/>
    <property type="project" value="TreeGrafter"/>
</dbReference>
<dbReference type="InterPro" id="IPR005789">
    <property type="entry name" value="Thr_deHydtase_catblc"/>
</dbReference>
<dbReference type="KEGG" id="sll:SLITO_v1c08870"/>
<dbReference type="FunFam" id="3.40.50.1100:FF:000007">
    <property type="entry name" value="L-threonine dehydratase catabolic TdcB"/>
    <property type="match status" value="1"/>
</dbReference>
<dbReference type="Gene3D" id="3.40.50.1100">
    <property type="match status" value="2"/>
</dbReference>
<dbReference type="InterPro" id="IPR050147">
    <property type="entry name" value="Ser/Thr_Dehydratase"/>
</dbReference>
<reference evidence="7 8" key="1">
    <citation type="journal article" date="2015" name="Genome Announc.">
        <title>Complete Genome Sequence of Spiroplasma litorale TN-1T (DSM 21781), a Bacterium Isolated from a Green-Eyed Horsefly (Tabanus nigrovittatus).</title>
        <authorList>
            <person name="Lo W.S."/>
            <person name="Lai Y.C."/>
            <person name="Lien Y.W."/>
            <person name="Wang T.H."/>
            <person name="Kuo C.H."/>
        </authorList>
    </citation>
    <scope>NUCLEOTIDE SEQUENCE [LARGE SCALE GENOMIC DNA]</scope>
    <source>
        <strain evidence="7 8">TN-1</strain>
    </source>
</reference>